<dbReference type="PANTHER" id="PTHR23272">
    <property type="entry name" value="BED FINGER-RELATED"/>
    <property type="match status" value="1"/>
</dbReference>
<organism evidence="2 3">
    <name type="scientific">Ceratobasidium theobromae</name>
    <dbReference type="NCBI Taxonomy" id="1582974"/>
    <lineage>
        <taxon>Eukaryota</taxon>
        <taxon>Fungi</taxon>
        <taxon>Dikarya</taxon>
        <taxon>Basidiomycota</taxon>
        <taxon>Agaricomycotina</taxon>
        <taxon>Agaricomycetes</taxon>
        <taxon>Cantharellales</taxon>
        <taxon>Ceratobasidiaceae</taxon>
        <taxon>Ceratobasidium</taxon>
    </lineage>
</organism>
<dbReference type="Proteomes" id="UP000383932">
    <property type="component" value="Unassembled WGS sequence"/>
</dbReference>
<gene>
    <name evidence="2" type="ORF">CTheo_8948</name>
</gene>
<accession>A0A5N5Q7Z8</accession>
<dbReference type="InterPro" id="IPR012337">
    <property type="entry name" value="RNaseH-like_sf"/>
</dbReference>
<dbReference type="OrthoDB" id="2639200at2759"/>
<dbReference type="Pfam" id="PF05699">
    <property type="entry name" value="Dimer_Tnp_hAT"/>
    <property type="match status" value="1"/>
</dbReference>
<evidence type="ECO:0000259" key="1">
    <source>
        <dbReference type="Pfam" id="PF05699"/>
    </source>
</evidence>
<keyword evidence="3" id="KW-1185">Reference proteome</keyword>
<dbReference type="AlphaFoldDB" id="A0A5N5Q7Z8"/>
<name>A0A5N5Q7Z8_9AGAM</name>
<comment type="caution">
    <text evidence="2">The sequence shown here is derived from an EMBL/GenBank/DDBJ whole genome shotgun (WGS) entry which is preliminary data.</text>
</comment>
<sequence length="355" mass="40123">MIDTFRLLYTAILDYSIRNNDLNIPCVTHKQFEVLQDVSSILSIAHQVQQLLSAECTPTLAFVLPLYEKLIAIWRTCLKKFPQHSYAISLAINKIEEYIGKTCSSPVHAFAMFINPNIKMNWIYAHWTEAEMEHTLDRIKAQLLVYAEEQHQKKLKKCNQIQSTRASTADRAAMSQQYGYVELLSLSQAIEQAPDHPLSLTMTDSGTGYNAYTQPESDPFDSEHQEPVLSYAALTAQLSPEQLRIVLKTSTNLNNLPKENVNIVDYWKNNGDVLPLIHQMAVDVLPAQASSVSSERVFSLSKLTCTWERNHISSELVEVLQVVKYSVCQQCSSKPSAYLLDFGEHIALLGDNIVE</sequence>
<evidence type="ECO:0000313" key="2">
    <source>
        <dbReference type="EMBL" id="KAB5587613.1"/>
    </source>
</evidence>
<dbReference type="SUPFAM" id="SSF53098">
    <property type="entry name" value="Ribonuclease H-like"/>
    <property type="match status" value="1"/>
</dbReference>
<reference evidence="2 3" key="1">
    <citation type="journal article" date="2019" name="Fungal Biol. Biotechnol.">
        <title>Draft genome sequence of fastidious pathogen Ceratobasidium theobromae, which causes vascular-streak dieback in Theobroma cacao.</title>
        <authorList>
            <person name="Ali S.S."/>
            <person name="Asman A."/>
            <person name="Shao J."/>
            <person name="Firmansyah A.P."/>
            <person name="Susilo A.W."/>
            <person name="Rosmana A."/>
            <person name="McMahon P."/>
            <person name="Junaid M."/>
            <person name="Guest D."/>
            <person name="Kheng T.Y."/>
            <person name="Meinhardt L.W."/>
            <person name="Bailey B.A."/>
        </authorList>
    </citation>
    <scope>NUCLEOTIDE SEQUENCE [LARGE SCALE GENOMIC DNA]</scope>
    <source>
        <strain evidence="2 3">CT2</strain>
    </source>
</reference>
<dbReference type="EMBL" id="SSOP01000931">
    <property type="protein sequence ID" value="KAB5587613.1"/>
    <property type="molecule type" value="Genomic_DNA"/>
</dbReference>
<feature type="domain" description="HAT C-terminal dimerisation" evidence="1">
    <location>
        <begin position="256"/>
        <end position="324"/>
    </location>
</feature>
<evidence type="ECO:0000313" key="3">
    <source>
        <dbReference type="Proteomes" id="UP000383932"/>
    </source>
</evidence>
<dbReference type="GO" id="GO:0046983">
    <property type="term" value="F:protein dimerization activity"/>
    <property type="evidence" value="ECO:0007669"/>
    <property type="project" value="InterPro"/>
</dbReference>
<dbReference type="InterPro" id="IPR008906">
    <property type="entry name" value="HATC_C_dom"/>
</dbReference>
<proteinExistence type="predicted"/>
<dbReference type="PANTHER" id="PTHR23272:SF190">
    <property type="entry name" value="ZINC FINGER, BED-TYPE-RELATED"/>
    <property type="match status" value="1"/>
</dbReference>
<protein>
    <submittedName>
        <fullName evidence="2">HAT family dimerization protein</fullName>
    </submittedName>
</protein>